<feature type="binding site" evidence="8">
    <location>
        <position position="137"/>
    </location>
    <ligand>
        <name>Fe cation</name>
        <dbReference type="ChEBI" id="CHEBI:24875"/>
    </ligand>
</feature>
<dbReference type="PRINTS" id="PR00789">
    <property type="entry name" value="OSIALOPTASE"/>
</dbReference>
<evidence type="ECO:0000313" key="10">
    <source>
        <dbReference type="EMBL" id="KKQ69619.1"/>
    </source>
</evidence>
<dbReference type="PANTHER" id="PTHR11735:SF6">
    <property type="entry name" value="TRNA N6-ADENOSINE THREONYLCARBAMOYLTRANSFERASE, MITOCHONDRIAL"/>
    <property type="match status" value="1"/>
</dbReference>
<dbReference type="SUPFAM" id="SSF53067">
    <property type="entry name" value="Actin-like ATPase domain"/>
    <property type="match status" value="2"/>
</dbReference>
<evidence type="ECO:0000256" key="3">
    <source>
        <dbReference type="ARBA" id="ARBA00022694"/>
    </source>
</evidence>
<feature type="binding site" evidence="8">
    <location>
        <position position="199"/>
    </location>
    <ligand>
        <name>substrate</name>
    </ligand>
</feature>
<dbReference type="InterPro" id="IPR017861">
    <property type="entry name" value="KAE1/TsaD"/>
</dbReference>
<dbReference type="EMBL" id="LBUT01000014">
    <property type="protein sequence ID" value="KKQ69619.1"/>
    <property type="molecule type" value="Genomic_DNA"/>
</dbReference>
<name>A0A0G0M7H1_9BACT</name>
<comment type="cofactor">
    <cofactor evidence="8">
        <name>Fe(2+)</name>
        <dbReference type="ChEBI" id="CHEBI:29033"/>
    </cofactor>
    <text evidence="8">Binds 1 Fe(2+) ion per subunit.</text>
</comment>
<evidence type="ECO:0000256" key="7">
    <source>
        <dbReference type="ARBA" id="ARBA00048117"/>
    </source>
</evidence>
<evidence type="ECO:0000313" key="11">
    <source>
        <dbReference type="Proteomes" id="UP000034406"/>
    </source>
</evidence>
<dbReference type="GO" id="GO:0005737">
    <property type="term" value="C:cytoplasm"/>
    <property type="evidence" value="ECO:0007669"/>
    <property type="project" value="UniProtKB-SubCell"/>
</dbReference>
<dbReference type="PATRIC" id="fig|1618490.4.peg.552"/>
<dbReference type="HAMAP" id="MF_01445">
    <property type="entry name" value="TsaD"/>
    <property type="match status" value="1"/>
</dbReference>
<comment type="caution">
    <text evidence="10">The sequence shown here is derived from an EMBL/GenBank/DDBJ whole genome shotgun (WGS) entry which is preliminary data.</text>
</comment>
<dbReference type="PANTHER" id="PTHR11735">
    <property type="entry name" value="TRNA N6-ADENOSINE THREONYLCARBAMOYLTRANSFERASE"/>
    <property type="match status" value="1"/>
</dbReference>
<evidence type="ECO:0000256" key="5">
    <source>
        <dbReference type="ARBA" id="ARBA00023004"/>
    </source>
</evidence>
<dbReference type="Gene3D" id="3.30.420.40">
    <property type="match status" value="2"/>
</dbReference>
<comment type="function">
    <text evidence="8">Required for the formation of a threonylcarbamoyl group on adenosine at position 37 (t(6)A37) in tRNAs that read codons beginning with adenine. Is involved in the transfer of the threonylcarbamoyl moiety of threonylcarbamoyl-AMP (TC-AMP) to the N6 group of A37, together with TsaE and TsaB. TsaD likely plays a direct catalytic role in this reaction.</text>
</comment>
<sequence length="368" mass="40891">MEFGVGFLGYNTWMKILAIETSCDDTAAAVLENNMVLSNVISSQIDLHSQWGGVVPDIAKRAHQERIMPVIAEALRKGLNLKSKGKKIEEIIGEGMKNIDVIAVTLGPGLAIALSVGVNKSKELAIKYKKKLVAVNHIEGHLLSNWVKNSKEKPFRKIEFPALTLTASGGHTKIILMQDIGKYEVVGETLDDAAGEALDKASKLLGLGYPGGPVIERLAKAGDVNFMELPRPMEHAKNLDYSFSGLKTSFYYRIKDWPKSEVNKNLENLAASFQNAVFESLLIKFRKAVEIYRPKTLLASGGVMANLELRKRLRKLAKDNKLKIFMPFRKDLNTDNAMMIGVAGYYKALRGEFVKNIEELDRDPRAMI</sequence>
<dbReference type="EC" id="2.3.1.234" evidence="8"/>
<dbReference type="NCBIfam" id="TIGR00329">
    <property type="entry name" value="gcp_kae1"/>
    <property type="match status" value="1"/>
</dbReference>
<feature type="binding site" evidence="8">
    <location>
        <position position="216"/>
    </location>
    <ligand>
        <name>substrate</name>
    </ligand>
</feature>
<feature type="binding site" evidence="8">
    <location>
        <position position="212"/>
    </location>
    <ligand>
        <name>substrate</name>
    </ligand>
</feature>
<evidence type="ECO:0000256" key="6">
    <source>
        <dbReference type="ARBA" id="ARBA00023315"/>
    </source>
</evidence>
<dbReference type="InterPro" id="IPR022450">
    <property type="entry name" value="TsaD"/>
</dbReference>
<keyword evidence="6 8" id="KW-0012">Acyltransferase</keyword>
<dbReference type="Proteomes" id="UP000034406">
    <property type="component" value="Unassembled WGS sequence"/>
</dbReference>
<reference evidence="10 11" key="1">
    <citation type="journal article" date="2015" name="Nature">
        <title>rRNA introns, odd ribosomes, and small enigmatic genomes across a large radiation of phyla.</title>
        <authorList>
            <person name="Brown C.T."/>
            <person name="Hug L.A."/>
            <person name="Thomas B.C."/>
            <person name="Sharon I."/>
            <person name="Castelle C.J."/>
            <person name="Singh A."/>
            <person name="Wilkins M.J."/>
            <person name="Williams K.H."/>
            <person name="Banfield J.F."/>
        </authorList>
    </citation>
    <scope>NUCLEOTIDE SEQUENCE [LARGE SCALE GENOMIC DNA]</scope>
</reference>
<dbReference type="CDD" id="cd24133">
    <property type="entry name" value="ASKHA_NBD_TsaD_bac"/>
    <property type="match status" value="1"/>
</dbReference>
<feature type="binding site" evidence="8">
    <location>
        <position position="306"/>
    </location>
    <ligand>
        <name>substrate</name>
    </ligand>
</feature>
<dbReference type="GO" id="GO:0061711">
    <property type="term" value="F:tRNA N(6)-L-threonylcarbamoyladenine synthase activity"/>
    <property type="evidence" value="ECO:0007669"/>
    <property type="project" value="UniProtKB-EC"/>
</dbReference>
<keyword evidence="4 8" id="KW-0479">Metal-binding</keyword>
<dbReference type="InterPro" id="IPR000905">
    <property type="entry name" value="Gcp-like_dom"/>
</dbReference>
<feature type="binding site" evidence="8">
    <location>
        <begin position="166"/>
        <end position="170"/>
    </location>
    <ligand>
        <name>substrate</name>
    </ligand>
</feature>
<keyword evidence="1 8" id="KW-0963">Cytoplasm</keyword>
<keyword evidence="2 8" id="KW-0808">Transferase</keyword>
<feature type="domain" description="Gcp-like" evidence="9">
    <location>
        <begin position="36"/>
        <end position="341"/>
    </location>
</feature>
<evidence type="ECO:0000256" key="8">
    <source>
        <dbReference type="HAMAP-Rule" id="MF_01445"/>
    </source>
</evidence>
<keyword evidence="3 8" id="KW-0819">tRNA processing</keyword>
<evidence type="ECO:0000256" key="4">
    <source>
        <dbReference type="ARBA" id="ARBA00022723"/>
    </source>
</evidence>
<dbReference type="FunFam" id="3.30.420.40:FF:000040">
    <property type="entry name" value="tRNA N6-adenosine threonylcarbamoyltransferase"/>
    <property type="match status" value="1"/>
</dbReference>
<dbReference type="NCBIfam" id="TIGR03723">
    <property type="entry name" value="T6A_TsaD_YgjD"/>
    <property type="match status" value="1"/>
</dbReference>
<dbReference type="AlphaFoldDB" id="A0A0G0M7H1"/>
<feature type="binding site" evidence="8">
    <location>
        <position position="335"/>
    </location>
    <ligand>
        <name>Fe cation</name>
        <dbReference type="ChEBI" id="CHEBI:24875"/>
    </ligand>
</feature>
<evidence type="ECO:0000259" key="9">
    <source>
        <dbReference type="Pfam" id="PF00814"/>
    </source>
</evidence>
<comment type="catalytic activity">
    <reaction evidence="7 8">
        <text>L-threonylcarbamoyladenylate + adenosine(37) in tRNA = N(6)-L-threonylcarbamoyladenosine(37) in tRNA + AMP + H(+)</text>
        <dbReference type="Rhea" id="RHEA:37059"/>
        <dbReference type="Rhea" id="RHEA-COMP:10162"/>
        <dbReference type="Rhea" id="RHEA-COMP:10163"/>
        <dbReference type="ChEBI" id="CHEBI:15378"/>
        <dbReference type="ChEBI" id="CHEBI:73682"/>
        <dbReference type="ChEBI" id="CHEBI:74411"/>
        <dbReference type="ChEBI" id="CHEBI:74418"/>
        <dbReference type="ChEBI" id="CHEBI:456215"/>
        <dbReference type="EC" id="2.3.1.234"/>
    </reaction>
</comment>
<feature type="binding site" evidence="8">
    <location>
        <position position="141"/>
    </location>
    <ligand>
        <name>Fe cation</name>
        <dbReference type="ChEBI" id="CHEBI:24875"/>
    </ligand>
</feature>
<protein>
    <recommendedName>
        <fullName evidence="8">tRNA N6-adenosine threonylcarbamoyltransferase</fullName>
        <ecNumber evidence="8">2.3.1.234</ecNumber>
    </recommendedName>
    <alternativeName>
        <fullName evidence="8">N6-L-threonylcarbamoyladenine synthase</fullName>
        <shortName evidence="8">t(6)A synthase</shortName>
    </alternativeName>
    <alternativeName>
        <fullName evidence="8">t(6)A37 threonylcarbamoyladenosine biosynthesis protein TsaD</fullName>
    </alternativeName>
    <alternativeName>
        <fullName evidence="8">tRNA threonylcarbamoyladenosine biosynthesis protein TsaD</fullName>
    </alternativeName>
</protein>
<proteinExistence type="inferred from homology"/>
<comment type="similarity">
    <text evidence="8">Belongs to the KAE1 / TsaD family.</text>
</comment>
<dbReference type="GO" id="GO:0005506">
    <property type="term" value="F:iron ion binding"/>
    <property type="evidence" value="ECO:0007669"/>
    <property type="project" value="UniProtKB-UniRule"/>
</dbReference>
<keyword evidence="5 8" id="KW-0408">Iron</keyword>
<dbReference type="STRING" id="1618490.US90_C0014G0011"/>
<dbReference type="GO" id="GO:0002949">
    <property type="term" value="P:tRNA threonylcarbamoyladenosine modification"/>
    <property type="evidence" value="ECO:0007669"/>
    <property type="project" value="UniProtKB-UniRule"/>
</dbReference>
<comment type="subcellular location">
    <subcellularLocation>
        <location evidence="8">Cytoplasm</location>
    </subcellularLocation>
</comment>
<dbReference type="Pfam" id="PF00814">
    <property type="entry name" value="TsaD"/>
    <property type="match status" value="1"/>
</dbReference>
<accession>A0A0G0M7H1</accession>
<evidence type="ECO:0000256" key="1">
    <source>
        <dbReference type="ARBA" id="ARBA00022490"/>
    </source>
</evidence>
<evidence type="ECO:0000256" key="2">
    <source>
        <dbReference type="ARBA" id="ARBA00022679"/>
    </source>
</evidence>
<organism evidence="10 11">
    <name type="scientific">Candidatus Shapirobacteria bacterium GW2011_GWE2_38_30</name>
    <dbReference type="NCBI Taxonomy" id="1618490"/>
    <lineage>
        <taxon>Bacteria</taxon>
        <taxon>Candidatus Shapironibacteriota</taxon>
    </lineage>
</organism>
<dbReference type="InterPro" id="IPR043129">
    <property type="entry name" value="ATPase_NBD"/>
</dbReference>
<gene>
    <name evidence="8" type="primary">tsaD</name>
    <name evidence="10" type="ORF">US90_C0014G0011</name>
</gene>